<evidence type="ECO:0000313" key="1">
    <source>
        <dbReference type="EMBL" id="ERL50335.1"/>
    </source>
</evidence>
<dbReference type="InterPro" id="IPR021431">
    <property type="entry name" value="DUF3080"/>
</dbReference>
<dbReference type="Pfam" id="PF11279">
    <property type="entry name" value="DUF3080"/>
    <property type="match status" value="1"/>
</dbReference>
<organism evidence="1 2">
    <name type="scientific">Halomonas huangheensis</name>
    <dbReference type="NCBI Taxonomy" id="1178482"/>
    <lineage>
        <taxon>Bacteria</taxon>
        <taxon>Pseudomonadati</taxon>
        <taxon>Pseudomonadota</taxon>
        <taxon>Gammaproteobacteria</taxon>
        <taxon>Oceanospirillales</taxon>
        <taxon>Halomonadaceae</taxon>
        <taxon>Halomonas</taxon>
    </lineage>
</organism>
<name>W1N600_9GAMM</name>
<dbReference type="Proteomes" id="UP000019113">
    <property type="component" value="Unassembled WGS sequence"/>
</dbReference>
<protein>
    <recommendedName>
        <fullName evidence="3">DUF3080 domain-containing protein</fullName>
    </recommendedName>
</protein>
<dbReference type="PATRIC" id="fig|1178482.3.peg.3436"/>
<keyword evidence="2" id="KW-1185">Reference proteome</keyword>
<gene>
    <name evidence="1" type="ORF">BJB45_04190</name>
</gene>
<comment type="caution">
    <text evidence="1">The sequence shown here is derived from an EMBL/GenBank/DDBJ whole genome shotgun (WGS) entry which is preliminary data.</text>
</comment>
<reference evidence="1 2" key="1">
    <citation type="submission" date="2013-08" db="EMBL/GenBank/DDBJ databases">
        <title>draft genome of Halomonas huanghegensis, strain BJGMM-B45T.</title>
        <authorList>
            <person name="Miao C."/>
            <person name="Wan Y."/>
            <person name="Jin W."/>
        </authorList>
    </citation>
    <scope>NUCLEOTIDE SEQUENCE [LARGE SCALE GENOMIC DNA]</scope>
    <source>
        <strain evidence="1 2">BJGMM-B45</strain>
    </source>
</reference>
<sequence>MLLLAGWLTACSDSESASELAGWQETLGKALNQPAPKPRQPGNIGDFPQPRALLQETADVREGMLNIYALRRCGIINLIAQRNNQLGRVAPPSQRWIYELTLWRQLDSCLTSDLSNDLAEEDLQRLQRLTALKTHELPIVSYNTLVGSEEWTGSFSRASSPLDPSDFSAVTIQLPALRYLLNAVTHQFDHQWQPDSAQLEQHLKQLRARPLSAQLMRTLMLATTRLDEGSALLSQALETTTDCSTQSSATLPVPPRWLDDLERQSLRWFTTMDELLDAHIAASTALQQYRRTWLSIEAPEAPLPHFQRAYQHHKRLLHTFHQRCN</sequence>
<proteinExistence type="predicted"/>
<dbReference type="EMBL" id="AVBC01000039">
    <property type="protein sequence ID" value="ERL50335.1"/>
    <property type="molecule type" value="Genomic_DNA"/>
</dbReference>
<accession>W1N600</accession>
<dbReference type="KEGG" id="hhu:AR456_05620"/>
<dbReference type="STRING" id="1178482.AR456_05620"/>
<evidence type="ECO:0008006" key="3">
    <source>
        <dbReference type="Google" id="ProtNLM"/>
    </source>
</evidence>
<evidence type="ECO:0000313" key="2">
    <source>
        <dbReference type="Proteomes" id="UP000019113"/>
    </source>
</evidence>
<dbReference type="AlphaFoldDB" id="W1N600"/>
<dbReference type="eggNOG" id="ENOG502ZCJH">
    <property type="taxonomic scope" value="Bacteria"/>
</dbReference>